<evidence type="ECO:0000313" key="3">
    <source>
        <dbReference type="Proteomes" id="UP000800093"/>
    </source>
</evidence>
<dbReference type="AlphaFoldDB" id="A0A9P4JXM3"/>
<keyword evidence="1" id="KW-0732">Signal</keyword>
<comment type="caution">
    <text evidence="2">The sequence shown here is derived from an EMBL/GenBank/DDBJ whole genome shotgun (WGS) entry which is preliminary data.</text>
</comment>
<evidence type="ECO:0000256" key="1">
    <source>
        <dbReference type="SAM" id="SignalP"/>
    </source>
</evidence>
<reference evidence="3" key="1">
    <citation type="journal article" date="2020" name="Stud. Mycol.">
        <title>101 Dothideomycetes genomes: A test case for predicting lifestyles and emergence of pathogens.</title>
        <authorList>
            <person name="Haridas S."/>
            <person name="Albert R."/>
            <person name="Binder M."/>
            <person name="Bloem J."/>
            <person name="LaButti K."/>
            <person name="Salamov A."/>
            <person name="Andreopoulos B."/>
            <person name="Baker S."/>
            <person name="Barry K."/>
            <person name="Bills G."/>
            <person name="Bluhm B."/>
            <person name="Cannon C."/>
            <person name="Castanera R."/>
            <person name="Culley D."/>
            <person name="Daum C."/>
            <person name="Ezra D."/>
            <person name="Gonzalez J."/>
            <person name="Henrissat B."/>
            <person name="Kuo A."/>
            <person name="Liang C."/>
            <person name="Lipzen A."/>
            <person name="Lutzoni F."/>
            <person name="Magnuson J."/>
            <person name="Mondo S."/>
            <person name="Nolan M."/>
            <person name="Ohm R."/>
            <person name="Pangilinan J."/>
            <person name="Park H.-J."/>
            <person name="Ramirez L."/>
            <person name="Alfaro M."/>
            <person name="Sun H."/>
            <person name="Tritt A."/>
            <person name="Yoshinaga Y."/>
            <person name="Zwiers L.-H."/>
            <person name="Turgeon B."/>
            <person name="Goodwin S."/>
            <person name="Spatafora J."/>
            <person name="Crous P."/>
            <person name="Grigoriev I."/>
        </authorList>
    </citation>
    <scope>NUCLEOTIDE SEQUENCE [LARGE SCALE GENOMIC DNA]</scope>
    <source>
        <strain evidence="3">CBS 304.66</strain>
    </source>
</reference>
<sequence length="107" mass="11896">MHILNFSLALLFPLVLSRPSIKVLPRQELGPCDPWAEQCQSVRQANTCFAAFLPFNGTNFYRPGGNRTEMLRCVNDTDEAAALADSCACYGCDTEFAKWVISSKLCE</sequence>
<proteinExistence type="predicted"/>
<feature type="chain" id="PRO_5040394807" evidence="1">
    <location>
        <begin position="18"/>
        <end position="107"/>
    </location>
</feature>
<dbReference type="OrthoDB" id="4579695at2759"/>
<accession>A0A9P4JXM3</accession>
<gene>
    <name evidence="2" type="ORF">CC78DRAFT_588142</name>
</gene>
<evidence type="ECO:0000313" key="2">
    <source>
        <dbReference type="EMBL" id="KAF2257690.1"/>
    </source>
</evidence>
<keyword evidence="3" id="KW-1185">Reference proteome</keyword>
<dbReference type="Proteomes" id="UP000800093">
    <property type="component" value="Unassembled WGS sequence"/>
</dbReference>
<name>A0A9P4JXM3_9PLEO</name>
<dbReference type="EMBL" id="ML986874">
    <property type="protein sequence ID" value="KAF2257690.1"/>
    <property type="molecule type" value="Genomic_DNA"/>
</dbReference>
<organism evidence="2 3">
    <name type="scientific">Lojkania enalia</name>
    <dbReference type="NCBI Taxonomy" id="147567"/>
    <lineage>
        <taxon>Eukaryota</taxon>
        <taxon>Fungi</taxon>
        <taxon>Dikarya</taxon>
        <taxon>Ascomycota</taxon>
        <taxon>Pezizomycotina</taxon>
        <taxon>Dothideomycetes</taxon>
        <taxon>Pleosporomycetidae</taxon>
        <taxon>Pleosporales</taxon>
        <taxon>Pleosporales incertae sedis</taxon>
        <taxon>Lojkania</taxon>
    </lineage>
</organism>
<feature type="signal peptide" evidence="1">
    <location>
        <begin position="1"/>
        <end position="17"/>
    </location>
</feature>
<protein>
    <submittedName>
        <fullName evidence="2">Uncharacterized protein</fullName>
    </submittedName>
</protein>